<dbReference type="RefSeq" id="WP_109229187.1">
    <property type="nucleotide sequence ID" value="NZ_PYHR01000002.1"/>
</dbReference>
<dbReference type="InterPro" id="IPR050490">
    <property type="entry name" value="Bact_solute-bd_prot1"/>
</dbReference>
<dbReference type="OrthoDB" id="1650177at2"/>
<evidence type="ECO:0000313" key="7">
    <source>
        <dbReference type="Proteomes" id="UP000245166"/>
    </source>
</evidence>
<dbReference type="Proteomes" id="UP000245166">
    <property type="component" value="Unassembled WGS sequence"/>
</dbReference>
<dbReference type="EMBL" id="PYHR01000002">
    <property type="protein sequence ID" value="PWD50805.1"/>
    <property type="molecule type" value="Genomic_DNA"/>
</dbReference>
<evidence type="ECO:0000256" key="4">
    <source>
        <dbReference type="ARBA" id="ARBA00022729"/>
    </source>
</evidence>
<protein>
    <submittedName>
        <fullName evidence="6">ABC transporter substrate-binding protein</fullName>
    </submittedName>
</protein>
<evidence type="ECO:0000313" key="6">
    <source>
        <dbReference type="EMBL" id="PWD50805.1"/>
    </source>
</evidence>
<comment type="caution">
    <text evidence="6">The sequence shown here is derived from an EMBL/GenBank/DDBJ whole genome shotgun (WGS) entry which is preliminary data.</text>
</comment>
<dbReference type="Pfam" id="PF13416">
    <property type="entry name" value="SBP_bac_8"/>
    <property type="match status" value="1"/>
</dbReference>
<reference evidence="6 7" key="1">
    <citation type="submission" date="2018-03" db="EMBL/GenBank/DDBJ databases">
        <title>Genome assembly of novel Miniimonas species PCH200.</title>
        <authorList>
            <person name="Thakur V."/>
            <person name="Kumar V."/>
            <person name="Singh D."/>
        </authorList>
    </citation>
    <scope>NUCLEOTIDE SEQUENCE [LARGE SCALE GENOMIC DNA]</scope>
    <source>
        <strain evidence="6 7">PCH200</strain>
    </source>
</reference>
<evidence type="ECO:0000256" key="3">
    <source>
        <dbReference type="ARBA" id="ARBA00022448"/>
    </source>
</evidence>
<comment type="subcellular location">
    <subcellularLocation>
        <location evidence="1">Cell envelope</location>
    </subcellularLocation>
</comment>
<name>A0A2U1ZUY7_9MICO</name>
<feature type="signal peptide" evidence="5">
    <location>
        <begin position="1"/>
        <end position="44"/>
    </location>
</feature>
<keyword evidence="4 5" id="KW-0732">Signal</keyword>
<dbReference type="SUPFAM" id="SSF53850">
    <property type="entry name" value="Periplasmic binding protein-like II"/>
    <property type="match status" value="1"/>
</dbReference>
<evidence type="ECO:0000256" key="5">
    <source>
        <dbReference type="SAM" id="SignalP"/>
    </source>
</evidence>
<evidence type="ECO:0000256" key="2">
    <source>
        <dbReference type="ARBA" id="ARBA00008520"/>
    </source>
</evidence>
<dbReference type="Gene3D" id="3.40.190.10">
    <property type="entry name" value="Periplasmic binding protein-like II"/>
    <property type="match status" value="1"/>
</dbReference>
<feature type="chain" id="PRO_5015632780" evidence="5">
    <location>
        <begin position="45"/>
        <end position="464"/>
    </location>
</feature>
<dbReference type="PANTHER" id="PTHR43649:SF31">
    <property type="entry name" value="SN-GLYCEROL-3-PHOSPHATE-BINDING PERIPLASMIC PROTEIN UGPB"/>
    <property type="match status" value="1"/>
</dbReference>
<evidence type="ECO:0000256" key="1">
    <source>
        <dbReference type="ARBA" id="ARBA00004196"/>
    </source>
</evidence>
<organism evidence="6 7">
    <name type="scientific">Serinibacter arcticus</name>
    <dbReference type="NCBI Taxonomy" id="1655435"/>
    <lineage>
        <taxon>Bacteria</taxon>
        <taxon>Bacillati</taxon>
        <taxon>Actinomycetota</taxon>
        <taxon>Actinomycetes</taxon>
        <taxon>Micrococcales</taxon>
        <taxon>Beutenbergiaceae</taxon>
        <taxon>Serinibacter</taxon>
    </lineage>
</organism>
<comment type="similarity">
    <text evidence="2">Belongs to the bacterial solute-binding protein 1 family.</text>
</comment>
<keyword evidence="7" id="KW-1185">Reference proteome</keyword>
<dbReference type="PANTHER" id="PTHR43649">
    <property type="entry name" value="ARABINOSE-BINDING PROTEIN-RELATED"/>
    <property type="match status" value="1"/>
</dbReference>
<dbReference type="GO" id="GO:0030313">
    <property type="term" value="C:cell envelope"/>
    <property type="evidence" value="ECO:0007669"/>
    <property type="project" value="UniProtKB-SubCell"/>
</dbReference>
<dbReference type="AlphaFoldDB" id="A0A2U1ZUY7"/>
<keyword evidence="3" id="KW-0813">Transport</keyword>
<sequence>MTHARSTTAKATTPRGGVRRRTAAAALALTGLAGVLTACGPGEAAEGGPVTLTYWMWDSAQLPAYQACATEFEAAHPDIRINIEQYGWGDYWTQLTARMVAENAPDVFVDHTQQFGKFVEYDQLLDLDPLVERDDVDLDIYQDGLVSLWEGPESGRYALPKDWDTEGLFYNSTMLADAGYTAEDLDSLEWNPTDGGTFEAFLARMTVDANGVRGDEEGFDPEDVAVYGMGYGEAGAGYGQVQWSPFALSNNWVYSDEHPWSTSFNYGDPEFIETIRWYRSLIEKGYMPPFAVATSGIGGTDALANGAYATLVEGSWNARNVIEREGVELQVAPTPIGPSGERASVINGLGDSIWAGTPNPEEAWLWVKHLASPECQLSVADAATVFPASLDATDRAIDAFTAIGINAEAFSVHIEDGTTVPSPVVDQWSQLTTIMQPAMDRIFSFGADPDSLVDAGEQVNRLWE</sequence>
<dbReference type="CDD" id="cd13585">
    <property type="entry name" value="PBP2_TMBP_like"/>
    <property type="match status" value="1"/>
</dbReference>
<gene>
    <name evidence="6" type="ORF">C8046_09245</name>
</gene>
<accession>A0A2U1ZUY7</accession>
<proteinExistence type="inferred from homology"/>
<dbReference type="InterPro" id="IPR006059">
    <property type="entry name" value="SBP"/>
</dbReference>